<dbReference type="PANTHER" id="PTHR43280">
    <property type="entry name" value="ARAC-FAMILY TRANSCRIPTIONAL REGULATOR"/>
    <property type="match status" value="1"/>
</dbReference>
<evidence type="ECO:0000256" key="3">
    <source>
        <dbReference type="ARBA" id="ARBA00023163"/>
    </source>
</evidence>
<dbReference type="InterPro" id="IPR018060">
    <property type="entry name" value="HTH_AraC"/>
</dbReference>
<dbReference type="InterPro" id="IPR020449">
    <property type="entry name" value="Tscrpt_reg_AraC-type_HTH"/>
</dbReference>
<evidence type="ECO:0000313" key="7">
    <source>
        <dbReference type="Proteomes" id="UP000406184"/>
    </source>
</evidence>
<dbReference type="GO" id="GO:0043565">
    <property type="term" value="F:sequence-specific DNA binding"/>
    <property type="evidence" value="ECO:0007669"/>
    <property type="project" value="InterPro"/>
</dbReference>
<evidence type="ECO:0000256" key="2">
    <source>
        <dbReference type="ARBA" id="ARBA00023125"/>
    </source>
</evidence>
<evidence type="ECO:0000259" key="5">
    <source>
        <dbReference type="PROSITE" id="PS01124"/>
    </source>
</evidence>
<dbReference type="Gene3D" id="1.10.10.60">
    <property type="entry name" value="Homeodomain-like"/>
    <property type="match status" value="2"/>
</dbReference>
<dbReference type="EMBL" id="CABHMY010000066">
    <property type="protein sequence ID" value="VUW96344.1"/>
    <property type="molecule type" value="Genomic_DNA"/>
</dbReference>
<keyword evidence="2" id="KW-0238">DNA-binding</keyword>
<dbReference type="SUPFAM" id="SSF46689">
    <property type="entry name" value="Homeodomain-like"/>
    <property type="match status" value="2"/>
</dbReference>
<sequence>MYFNSGYLNNSRLDFKDYTKPLVVGSCGTYRLKKRPMLPTYWKKGRRDYQILYVASGKAHFWFNGIEEIVDSGHMVLYKPKEVQKYVYYVEDHPEVFWIHFTGYDVKNILEYHGISLNQHVFYSGTLPEYKMLFRKIIRELQQCEYGYEDYIASSFNNILLLVSRQQQNGENYTVTIPEEIEMAVSYFNENYNTKISVAQYAESLHISTNWFIRNFKQHMKMSPAQYLLSLRMVNAQSLLENTDYSVGEIAEIVGYENQLYFSRVFKKEYGISPAQYRKRAENQSSAPMESDVGEITRED</sequence>
<organism evidence="6 7">
    <name type="scientific">Faecalibacterium prausnitzii</name>
    <dbReference type="NCBI Taxonomy" id="853"/>
    <lineage>
        <taxon>Bacteria</taxon>
        <taxon>Bacillati</taxon>
        <taxon>Bacillota</taxon>
        <taxon>Clostridia</taxon>
        <taxon>Eubacteriales</taxon>
        <taxon>Oscillospiraceae</taxon>
        <taxon>Faecalibacterium</taxon>
    </lineage>
</organism>
<evidence type="ECO:0000256" key="4">
    <source>
        <dbReference type="SAM" id="MobiDB-lite"/>
    </source>
</evidence>
<dbReference type="Pfam" id="PF02311">
    <property type="entry name" value="AraC_binding"/>
    <property type="match status" value="1"/>
</dbReference>
<dbReference type="PRINTS" id="PR00032">
    <property type="entry name" value="HTHARAC"/>
</dbReference>
<dbReference type="Pfam" id="PF12833">
    <property type="entry name" value="HTH_18"/>
    <property type="match status" value="1"/>
</dbReference>
<protein>
    <submittedName>
        <fullName evidence="6">Arabinose operon regulatory protein</fullName>
    </submittedName>
</protein>
<dbReference type="InterPro" id="IPR037923">
    <property type="entry name" value="HTH-like"/>
</dbReference>
<reference evidence="6 7" key="1">
    <citation type="submission" date="2019-07" db="EMBL/GenBank/DDBJ databases">
        <authorList>
            <person name="Hibberd C M."/>
            <person name="Gehrig L. J."/>
            <person name="Chang H.-W."/>
            <person name="Venkatesh S."/>
        </authorList>
    </citation>
    <scope>NUCLEOTIDE SEQUENCE [LARGE SCALE GENOMIC DNA]</scope>
    <source>
        <strain evidence="6">Faecalibacterium_prausnitzii_JG_BgPS064</strain>
    </source>
</reference>
<dbReference type="InterPro" id="IPR003313">
    <property type="entry name" value="AraC-bd"/>
</dbReference>
<proteinExistence type="predicted"/>
<dbReference type="InterPro" id="IPR009057">
    <property type="entry name" value="Homeodomain-like_sf"/>
</dbReference>
<dbReference type="GO" id="GO:0003700">
    <property type="term" value="F:DNA-binding transcription factor activity"/>
    <property type="evidence" value="ECO:0007669"/>
    <property type="project" value="InterPro"/>
</dbReference>
<dbReference type="Gene3D" id="2.60.120.280">
    <property type="entry name" value="Regulatory protein AraC"/>
    <property type="match status" value="1"/>
</dbReference>
<dbReference type="InterPro" id="IPR018062">
    <property type="entry name" value="HTH_AraC-typ_CS"/>
</dbReference>
<dbReference type="RefSeq" id="WP_158398074.1">
    <property type="nucleotide sequence ID" value="NZ_CABHMY010000066.1"/>
</dbReference>
<keyword evidence="3" id="KW-0804">Transcription</keyword>
<accession>A0A564SMC9</accession>
<name>A0A564SMC9_9FIRM</name>
<gene>
    <name evidence="6" type="primary">araC_2</name>
    <name evidence="6" type="ORF">FPPS064S07_02290</name>
</gene>
<dbReference type="AlphaFoldDB" id="A0A564SMC9"/>
<evidence type="ECO:0000313" key="6">
    <source>
        <dbReference type="EMBL" id="VUW96344.1"/>
    </source>
</evidence>
<dbReference type="PANTHER" id="PTHR43280:SF2">
    <property type="entry name" value="HTH-TYPE TRANSCRIPTIONAL REGULATOR EXSA"/>
    <property type="match status" value="1"/>
</dbReference>
<dbReference type="PROSITE" id="PS01124">
    <property type="entry name" value="HTH_ARAC_FAMILY_2"/>
    <property type="match status" value="1"/>
</dbReference>
<dbReference type="Proteomes" id="UP000406184">
    <property type="component" value="Unassembled WGS sequence"/>
</dbReference>
<dbReference type="PROSITE" id="PS00041">
    <property type="entry name" value="HTH_ARAC_FAMILY_1"/>
    <property type="match status" value="1"/>
</dbReference>
<evidence type="ECO:0000256" key="1">
    <source>
        <dbReference type="ARBA" id="ARBA00023015"/>
    </source>
</evidence>
<feature type="domain" description="HTH araC/xylS-type" evidence="5">
    <location>
        <begin position="182"/>
        <end position="280"/>
    </location>
</feature>
<dbReference type="SUPFAM" id="SSF51215">
    <property type="entry name" value="Regulatory protein AraC"/>
    <property type="match status" value="1"/>
</dbReference>
<dbReference type="SMART" id="SM00342">
    <property type="entry name" value="HTH_ARAC"/>
    <property type="match status" value="1"/>
</dbReference>
<keyword evidence="7" id="KW-1185">Reference proteome</keyword>
<feature type="region of interest" description="Disordered" evidence="4">
    <location>
        <begin position="279"/>
        <end position="300"/>
    </location>
</feature>
<keyword evidence="1" id="KW-0805">Transcription regulation</keyword>